<reference evidence="1" key="1">
    <citation type="journal article" date="2020" name="mSystems">
        <title>Genome- and Community-Level Interaction Insights into Carbon Utilization and Element Cycling Functions of Hydrothermarchaeota in Hydrothermal Sediment.</title>
        <authorList>
            <person name="Zhou Z."/>
            <person name="Liu Y."/>
            <person name="Xu W."/>
            <person name="Pan J."/>
            <person name="Luo Z.H."/>
            <person name="Li M."/>
        </authorList>
    </citation>
    <scope>NUCLEOTIDE SEQUENCE [LARGE SCALE GENOMIC DNA]</scope>
    <source>
        <strain evidence="1">HyVt-458</strain>
    </source>
</reference>
<name>A0A831W7L6_9GAMM</name>
<comment type="caution">
    <text evidence="1">The sequence shown here is derived from an EMBL/GenBank/DDBJ whole genome shotgun (WGS) entry which is preliminary data.</text>
</comment>
<evidence type="ECO:0000313" key="1">
    <source>
        <dbReference type="EMBL" id="HEC05883.1"/>
    </source>
</evidence>
<protein>
    <submittedName>
        <fullName evidence="1">HPF/RaiA family ribosome-associated protein</fullName>
    </submittedName>
</protein>
<sequence>DTEADLYVAIDRATDRARRTAMRRIERQQSLLRQPAPEPELSA</sequence>
<proteinExistence type="predicted"/>
<organism evidence="1">
    <name type="scientific">Thiolapillus brandeum</name>
    <dbReference type="NCBI Taxonomy" id="1076588"/>
    <lineage>
        <taxon>Bacteria</taxon>
        <taxon>Pseudomonadati</taxon>
        <taxon>Pseudomonadota</taxon>
        <taxon>Gammaproteobacteria</taxon>
        <taxon>Chromatiales</taxon>
        <taxon>Sedimenticolaceae</taxon>
        <taxon>Thiolapillus</taxon>
    </lineage>
</organism>
<feature type="non-terminal residue" evidence="1">
    <location>
        <position position="1"/>
    </location>
</feature>
<dbReference type="Proteomes" id="UP000886339">
    <property type="component" value="Unassembled WGS sequence"/>
</dbReference>
<dbReference type="EMBL" id="DRLF01000131">
    <property type="protein sequence ID" value="HEC05883.1"/>
    <property type="molecule type" value="Genomic_DNA"/>
</dbReference>
<dbReference type="AlphaFoldDB" id="A0A831W7L6"/>
<gene>
    <name evidence="1" type="ORF">ENJ12_03475</name>
</gene>
<accession>A0A831W7L6</accession>